<dbReference type="EMBL" id="JAGPNK010000014">
    <property type="protein sequence ID" value="KAH7309138.1"/>
    <property type="molecule type" value="Genomic_DNA"/>
</dbReference>
<reference evidence="1" key="1">
    <citation type="journal article" date="2021" name="Nat. Commun.">
        <title>Genetic determinants of endophytism in the Arabidopsis root mycobiome.</title>
        <authorList>
            <person name="Mesny F."/>
            <person name="Miyauchi S."/>
            <person name="Thiergart T."/>
            <person name="Pickel B."/>
            <person name="Atanasova L."/>
            <person name="Karlsson M."/>
            <person name="Huettel B."/>
            <person name="Barry K.W."/>
            <person name="Haridas S."/>
            <person name="Chen C."/>
            <person name="Bauer D."/>
            <person name="Andreopoulos W."/>
            <person name="Pangilinan J."/>
            <person name="LaButti K."/>
            <person name="Riley R."/>
            <person name="Lipzen A."/>
            <person name="Clum A."/>
            <person name="Drula E."/>
            <person name="Henrissat B."/>
            <person name="Kohler A."/>
            <person name="Grigoriev I.V."/>
            <person name="Martin F.M."/>
            <person name="Hacquard S."/>
        </authorList>
    </citation>
    <scope>NUCLEOTIDE SEQUENCE</scope>
    <source>
        <strain evidence="1">MPI-CAGE-CH-0235</strain>
    </source>
</reference>
<sequence>MRYILTRAARSNPPPPLQETATSCSLFPRANVCFNTTSSRAHGERLSTLTHTPKAASESCQTKSTFRTTSTCQTKSTRQTKSTCQTKSTRPSPNLLGSVCTPSDIAFFATVNWRSSGKKPDGLVARTMPGWAM</sequence>
<evidence type="ECO:0000313" key="1">
    <source>
        <dbReference type="EMBL" id="KAH7309138.1"/>
    </source>
</evidence>
<protein>
    <submittedName>
        <fullName evidence="1">Uncharacterized protein</fullName>
    </submittedName>
</protein>
<keyword evidence="2" id="KW-1185">Reference proteome</keyword>
<name>A0A8K0SH46_9HYPO</name>
<organism evidence="1 2">
    <name type="scientific">Stachybotrys elegans</name>
    <dbReference type="NCBI Taxonomy" id="80388"/>
    <lineage>
        <taxon>Eukaryota</taxon>
        <taxon>Fungi</taxon>
        <taxon>Dikarya</taxon>
        <taxon>Ascomycota</taxon>
        <taxon>Pezizomycotina</taxon>
        <taxon>Sordariomycetes</taxon>
        <taxon>Hypocreomycetidae</taxon>
        <taxon>Hypocreales</taxon>
        <taxon>Stachybotryaceae</taxon>
        <taxon>Stachybotrys</taxon>
    </lineage>
</organism>
<comment type="caution">
    <text evidence="1">The sequence shown here is derived from an EMBL/GenBank/DDBJ whole genome shotgun (WGS) entry which is preliminary data.</text>
</comment>
<evidence type="ECO:0000313" key="2">
    <source>
        <dbReference type="Proteomes" id="UP000813444"/>
    </source>
</evidence>
<proteinExistence type="predicted"/>
<accession>A0A8K0SH46</accession>
<dbReference type="AlphaFoldDB" id="A0A8K0SH46"/>
<gene>
    <name evidence="1" type="ORF">B0I35DRAFT_94117</name>
</gene>
<dbReference type="Proteomes" id="UP000813444">
    <property type="component" value="Unassembled WGS sequence"/>
</dbReference>